<evidence type="ECO:0000256" key="2">
    <source>
        <dbReference type="ARBA" id="ARBA00022737"/>
    </source>
</evidence>
<dbReference type="InParanoid" id="B7Q6S7"/>
<evidence type="ECO:0000313" key="3">
    <source>
        <dbReference type="EMBL" id="EEC14549.1"/>
    </source>
</evidence>
<dbReference type="AlphaFoldDB" id="B7Q6S7"/>
<dbReference type="EMBL" id="ABJB010982398">
    <property type="status" value="NOT_ANNOTATED_CDS"/>
    <property type="molecule type" value="Genomic_DNA"/>
</dbReference>
<dbReference type="PANTHER" id="PTHR46344">
    <property type="entry name" value="OS02G0202900 PROTEIN"/>
    <property type="match status" value="1"/>
</dbReference>
<reference evidence="4" key="2">
    <citation type="submission" date="2020-05" db="UniProtKB">
        <authorList>
            <consortium name="EnsemblMetazoa"/>
        </authorList>
    </citation>
    <scope>IDENTIFICATION</scope>
    <source>
        <strain evidence="4">wikel</strain>
    </source>
</reference>
<dbReference type="SMART" id="SM00612">
    <property type="entry name" value="Kelch"/>
    <property type="match status" value="1"/>
</dbReference>
<organism>
    <name type="scientific">Ixodes scapularis</name>
    <name type="common">Black-legged tick</name>
    <name type="synonym">Deer tick</name>
    <dbReference type="NCBI Taxonomy" id="6945"/>
    <lineage>
        <taxon>Eukaryota</taxon>
        <taxon>Metazoa</taxon>
        <taxon>Ecdysozoa</taxon>
        <taxon>Arthropoda</taxon>
        <taxon>Chelicerata</taxon>
        <taxon>Arachnida</taxon>
        <taxon>Acari</taxon>
        <taxon>Parasitiformes</taxon>
        <taxon>Ixodida</taxon>
        <taxon>Ixodoidea</taxon>
        <taxon>Ixodidae</taxon>
        <taxon>Ixodinae</taxon>
        <taxon>Ixodes</taxon>
    </lineage>
</organism>
<dbReference type="Proteomes" id="UP000001555">
    <property type="component" value="Unassembled WGS sequence"/>
</dbReference>
<dbReference type="Pfam" id="PF01344">
    <property type="entry name" value="Kelch_1"/>
    <property type="match status" value="1"/>
</dbReference>
<dbReference type="EMBL" id="ABJB010989285">
    <property type="status" value="NOT_ANNOTATED_CDS"/>
    <property type="molecule type" value="Genomic_DNA"/>
</dbReference>
<dbReference type="HOGENOM" id="CLU_2500429_0_0_1"/>
<keyword evidence="5" id="KW-1185">Reference proteome</keyword>
<dbReference type="Gene3D" id="2.120.10.80">
    <property type="entry name" value="Kelch-type beta propeller"/>
    <property type="match status" value="1"/>
</dbReference>
<evidence type="ECO:0000313" key="5">
    <source>
        <dbReference type="Proteomes" id="UP000001555"/>
    </source>
</evidence>
<evidence type="ECO:0000313" key="4">
    <source>
        <dbReference type="EnsemblMetazoa" id="ISCW010860-PA"/>
    </source>
</evidence>
<proteinExistence type="predicted"/>
<protein>
    <submittedName>
        <fullName evidence="3 4">Uncharacterized protein</fullName>
    </submittedName>
</protein>
<dbReference type="VEuPathDB" id="VectorBase:ISCI010860"/>
<dbReference type="VEuPathDB" id="VectorBase:ISCW010860"/>
<dbReference type="PaxDb" id="6945-B7Q6S7"/>
<keyword evidence="1" id="KW-0880">Kelch repeat</keyword>
<dbReference type="InterPro" id="IPR015915">
    <property type="entry name" value="Kelch-typ_b-propeller"/>
</dbReference>
<keyword evidence="2" id="KW-0677">Repeat</keyword>
<sequence>MEPQENKWCAKSCMHYARCYVSVAVLHGSLYAMGGYDGERRTATTERYDPAENQWTLVADMHEARSDACAAVAFDRTLDIGNSKEL</sequence>
<dbReference type="EMBL" id="ABJB010544906">
    <property type="status" value="NOT_ANNOTATED_CDS"/>
    <property type="molecule type" value="Genomic_DNA"/>
</dbReference>
<dbReference type="SUPFAM" id="SSF117281">
    <property type="entry name" value="Kelch motif"/>
    <property type="match status" value="1"/>
</dbReference>
<dbReference type="EMBL" id="ABJB010605452">
    <property type="status" value="NOT_ANNOTATED_CDS"/>
    <property type="molecule type" value="Genomic_DNA"/>
</dbReference>
<dbReference type="PANTHER" id="PTHR46344:SF27">
    <property type="entry name" value="KELCH REPEAT SUPERFAMILY PROTEIN"/>
    <property type="match status" value="1"/>
</dbReference>
<dbReference type="InterPro" id="IPR006652">
    <property type="entry name" value="Kelch_1"/>
</dbReference>
<dbReference type="EMBL" id="ABJB010758769">
    <property type="status" value="NOT_ANNOTATED_CDS"/>
    <property type="molecule type" value="Genomic_DNA"/>
</dbReference>
<accession>B7Q6S7</accession>
<dbReference type="EMBL" id="DS870037">
    <property type="protein sequence ID" value="EEC14549.1"/>
    <property type="molecule type" value="Genomic_DNA"/>
</dbReference>
<gene>
    <name evidence="3" type="ORF">IscW_ISCW010860</name>
</gene>
<dbReference type="EnsemblMetazoa" id="ISCW010860-RA">
    <property type="protein sequence ID" value="ISCW010860-PA"/>
    <property type="gene ID" value="ISCW010860"/>
</dbReference>
<evidence type="ECO:0000256" key="1">
    <source>
        <dbReference type="ARBA" id="ARBA00022441"/>
    </source>
</evidence>
<reference evidence="3 5" key="1">
    <citation type="submission" date="2008-03" db="EMBL/GenBank/DDBJ databases">
        <title>Annotation of Ixodes scapularis.</title>
        <authorList>
            <consortium name="Ixodes scapularis Genome Project Consortium"/>
            <person name="Caler E."/>
            <person name="Hannick L.I."/>
            <person name="Bidwell S."/>
            <person name="Joardar V."/>
            <person name="Thiagarajan M."/>
            <person name="Amedeo P."/>
            <person name="Galinsky K.J."/>
            <person name="Schobel S."/>
            <person name="Inman J."/>
            <person name="Hostetler J."/>
            <person name="Miller J."/>
            <person name="Hammond M."/>
            <person name="Megy K."/>
            <person name="Lawson D."/>
            <person name="Kodira C."/>
            <person name="Sutton G."/>
            <person name="Meyer J."/>
            <person name="Hill C.A."/>
            <person name="Birren B."/>
            <person name="Nene V."/>
            <person name="Collins F."/>
            <person name="Alarcon-Chaidez F."/>
            <person name="Wikel S."/>
            <person name="Strausberg R."/>
        </authorList>
    </citation>
    <scope>NUCLEOTIDE SEQUENCE [LARGE SCALE GENOMIC DNA]</scope>
    <source>
        <strain evidence="5">Wikel</strain>
        <strain evidence="3">Wikel colony</strain>
    </source>
</reference>
<dbReference type="STRING" id="6945.B7Q6S7"/>
<name>B7Q6S7_IXOSC</name>